<gene>
    <name evidence="1" type="ORF">FQN60_007702</name>
</gene>
<reference evidence="1 2" key="1">
    <citation type="submission" date="2019-08" db="EMBL/GenBank/DDBJ databases">
        <title>A chromosome-level genome assembly, high-density linkage maps, and genome scans reveal the genomic architecture of hybrid incompatibilities underlying speciation via character displacement in darters (Percidae: Etheostominae).</title>
        <authorList>
            <person name="Moran R.L."/>
            <person name="Catchen J.M."/>
            <person name="Fuller R.C."/>
        </authorList>
    </citation>
    <scope>NUCLEOTIDE SEQUENCE [LARGE SCALE GENOMIC DNA]</scope>
    <source>
        <strain evidence="1">EspeVRDwgs_2016</strain>
        <tissue evidence="1">Muscle</tissue>
    </source>
</reference>
<dbReference type="EMBL" id="VOFY01000014">
    <property type="protein sequence ID" value="KAA8586133.1"/>
    <property type="molecule type" value="Genomic_DNA"/>
</dbReference>
<keyword evidence="2" id="KW-1185">Reference proteome</keyword>
<name>A0A5J5CZ15_9PERO</name>
<dbReference type="AlphaFoldDB" id="A0A5J5CZ15"/>
<accession>A0A5J5CZ15</accession>
<proteinExistence type="predicted"/>
<organism evidence="1 2">
    <name type="scientific">Etheostoma spectabile</name>
    <name type="common">orangethroat darter</name>
    <dbReference type="NCBI Taxonomy" id="54343"/>
    <lineage>
        <taxon>Eukaryota</taxon>
        <taxon>Metazoa</taxon>
        <taxon>Chordata</taxon>
        <taxon>Craniata</taxon>
        <taxon>Vertebrata</taxon>
        <taxon>Euteleostomi</taxon>
        <taxon>Actinopterygii</taxon>
        <taxon>Neopterygii</taxon>
        <taxon>Teleostei</taxon>
        <taxon>Neoteleostei</taxon>
        <taxon>Acanthomorphata</taxon>
        <taxon>Eupercaria</taxon>
        <taxon>Perciformes</taxon>
        <taxon>Percoidei</taxon>
        <taxon>Percidae</taxon>
        <taxon>Etheostomatinae</taxon>
        <taxon>Etheostoma</taxon>
    </lineage>
</organism>
<comment type="caution">
    <text evidence="1">The sequence shown here is derived from an EMBL/GenBank/DDBJ whole genome shotgun (WGS) entry which is preliminary data.</text>
</comment>
<evidence type="ECO:0000313" key="2">
    <source>
        <dbReference type="Proteomes" id="UP000327493"/>
    </source>
</evidence>
<sequence>MGSIGVWNSISPLLGGVGLHPWRVIPGRHFLQHHPGLGAVVFISLVPRPPPWTSVQSMITSQAITASVRRALQ</sequence>
<protein>
    <submittedName>
        <fullName evidence="1">Uncharacterized protein</fullName>
    </submittedName>
</protein>
<dbReference type="Proteomes" id="UP000327493">
    <property type="component" value="Chromosome 14"/>
</dbReference>
<evidence type="ECO:0000313" key="1">
    <source>
        <dbReference type="EMBL" id="KAA8586133.1"/>
    </source>
</evidence>